<feature type="transmembrane region" description="Helical" evidence="2">
    <location>
        <begin position="97"/>
        <end position="118"/>
    </location>
</feature>
<reference evidence="4" key="1">
    <citation type="submission" date="2022-01" db="EMBL/GenBank/DDBJ databases">
        <title>Genome sequnece data of strain Bradyrhizobium sp. nov.</title>
        <authorList>
            <person name="Zhang J."/>
        </authorList>
    </citation>
    <scope>NUCLEOTIDE SEQUENCE</scope>
    <source>
        <strain evidence="4">WYCCWR 13023</strain>
    </source>
</reference>
<name>A0A9X1RFS9_9BRAD</name>
<feature type="transmembrane region" description="Helical" evidence="2">
    <location>
        <begin position="164"/>
        <end position="181"/>
    </location>
</feature>
<evidence type="ECO:0000313" key="4">
    <source>
        <dbReference type="EMBL" id="MCG2631791.1"/>
    </source>
</evidence>
<feature type="region of interest" description="Disordered" evidence="1">
    <location>
        <begin position="708"/>
        <end position="730"/>
    </location>
</feature>
<evidence type="ECO:0000256" key="2">
    <source>
        <dbReference type="SAM" id="Phobius"/>
    </source>
</evidence>
<evidence type="ECO:0000259" key="3">
    <source>
        <dbReference type="Pfam" id="PF01935"/>
    </source>
</evidence>
<feature type="compositionally biased region" description="Low complexity" evidence="1">
    <location>
        <begin position="713"/>
        <end position="730"/>
    </location>
</feature>
<gene>
    <name evidence="4" type="ORF">L6654_34700</name>
</gene>
<dbReference type="AlphaFoldDB" id="A0A9X1RFS9"/>
<dbReference type="PANTHER" id="PTHR42957:SF1">
    <property type="entry name" value="HELICASE MJ1565-RELATED"/>
    <property type="match status" value="1"/>
</dbReference>
<evidence type="ECO:0000313" key="5">
    <source>
        <dbReference type="Proteomes" id="UP001139054"/>
    </source>
</evidence>
<feature type="transmembrane region" description="Helical" evidence="2">
    <location>
        <begin position="44"/>
        <end position="63"/>
    </location>
</feature>
<dbReference type="Gene3D" id="3.40.50.300">
    <property type="entry name" value="P-loop containing nucleotide triphosphate hydrolases"/>
    <property type="match status" value="1"/>
</dbReference>
<dbReference type="InterPro" id="IPR027417">
    <property type="entry name" value="P-loop_NTPase"/>
</dbReference>
<organism evidence="4 5">
    <name type="scientific">Bradyrhizobium zhengyangense</name>
    <dbReference type="NCBI Taxonomy" id="2911009"/>
    <lineage>
        <taxon>Bacteria</taxon>
        <taxon>Pseudomonadati</taxon>
        <taxon>Pseudomonadota</taxon>
        <taxon>Alphaproteobacteria</taxon>
        <taxon>Hyphomicrobiales</taxon>
        <taxon>Nitrobacteraceae</taxon>
        <taxon>Bradyrhizobium</taxon>
    </lineage>
</organism>
<dbReference type="Proteomes" id="UP001139054">
    <property type="component" value="Unassembled WGS sequence"/>
</dbReference>
<sequence length="730" mass="79379">MVSSRLQTSLADRTKALCANIVVFYIALYVTSGNLLPTGGLESVWFLSGLALWFLALLSAPWFVPPKDALSNAIAAMAILVTADLTGVGALRHHLEAFRWLAVGYCLIIMVCAIFALFAHDKNRRSPIGRFLFRLTDTFGQGELLYTSPALISIVGAYSSSPITVAWLTILWTLIAIGRPAERVLAAWKQWQAEAEHQVSSPAVGSIERIDHPDIIRVKLARGAAWKPNTLHTAAMSNGDQCFVLALFSQVQGLEVMGTGLCVAMVQDKIALEEGEVVQSHSPEKTAQFIENLSGTPGSELVGFTVENSNIGVLRFEVSAASPLAEGQVVFVRLNGTDVFYQILDAQTAEESFDQNPRGTHIVNAVQLGCYSPEAGFTKYGWLSTMNTPVFWAKARVFPAPTLKEGEFVIGNVPSTNIGVTAALNDLVQFHTAVLGMTGTGKTELALDIVREAAKNDFKVFCVDFTGEYKARLADLKPIVPAPTPAEIADLDTKLFAVETGAYGAPQEKAALKTCLSKIRGSVEKQINTFLTGGEKLAILELTEISNTKATLRITEQYLSTIMAWARQHRQARKILIVLEEAHTIIPEHFSSGFDNETQWVVSRIGQIALQGRKYGVGLLVISQRTALVSKTILSQCNTFLTHSLIDQTSLTFLESVYSAQHVRSIPNLGRFQFLAAGKAIGAERPILLGRPFDQTKKDASDALRQQLPPQPADAAQALDTLPLDDVTAK</sequence>
<dbReference type="GO" id="GO:0005524">
    <property type="term" value="F:ATP binding"/>
    <property type="evidence" value="ECO:0007669"/>
    <property type="project" value="UniProtKB-KW"/>
</dbReference>
<dbReference type="RefSeq" id="WP_237891776.1">
    <property type="nucleotide sequence ID" value="NZ_JAKLTY010000032.1"/>
</dbReference>
<evidence type="ECO:0000256" key="1">
    <source>
        <dbReference type="SAM" id="MobiDB-lite"/>
    </source>
</evidence>
<comment type="caution">
    <text evidence="4">The sequence shown here is derived from an EMBL/GenBank/DDBJ whole genome shotgun (WGS) entry which is preliminary data.</text>
</comment>
<keyword evidence="2" id="KW-1133">Transmembrane helix</keyword>
<feature type="domain" description="Helicase HerA central" evidence="3">
    <location>
        <begin position="409"/>
        <end position="499"/>
    </location>
</feature>
<keyword evidence="2" id="KW-0472">Membrane</keyword>
<accession>A0A9X1RFS9</accession>
<dbReference type="EMBL" id="JAKLTY010000032">
    <property type="protein sequence ID" value="MCG2631791.1"/>
    <property type="molecule type" value="Genomic_DNA"/>
</dbReference>
<dbReference type="InterPro" id="IPR002789">
    <property type="entry name" value="HerA_central"/>
</dbReference>
<protein>
    <submittedName>
        <fullName evidence="4">ATP-binding protein</fullName>
    </submittedName>
</protein>
<dbReference type="SUPFAM" id="SSF52540">
    <property type="entry name" value="P-loop containing nucleoside triphosphate hydrolases"/>
    <property type="match status" value="1"/>
</dbReference>
<dbReference type="InterPro" id="IPR008571">
    <property type="entry name" value="HerA-like"/>
</dbReference>
<keyword evidence="2" id="KW-0812">Transmembrane</keyword>
<feature type="transmembrane region" description="Helical" evidence="2">
    <location>
        <begin position="70"/>
        <end position="91"/>
    </location>
</feature>
<keyword evidence="4" id="KW-0547">Nucleotide-binding</keyword>
<feature type="transmembrane region" description="Helical" evidence="2">
    <location>
        <begin position="16"/>
        <end position="32"/>
    </location>
</feature>
<proteinExistence type="predicted"/>
<keyword evidence="4" id="KW-0067">ATP-binding</keyword>
<dbReference type="PANTHER" id="PTHR42957">
    <property type="entry name" value="HELICASE MJ1565-RELATED"/>
    <property type="match status" value="1"/>
</dbReference>
<dbReference type="Pfam" id="PF01935">
    <property type="entry name" value="DUF87"/>
    <property type="match status" value="1"/>
</dbReference>